<dbReference type="AlphaFoldDB" id="A0A2T1HQ92"/>
<protein>
    <submittedName>
        <fullName evidence="2">Uncharacterized protein</fullName>
    </submittedName>
</protein>
<organism evidence="2 3">
    <name type="scientific">Alsobacter soli</name>
    <dbReference type="NCBI Taxonomy" id="2109933"/>
    <lineage>
        <taxon>Bacteria</taxon>
        <taxon>Pseudomonadati</taxon>
        <taxon>Pseudomonadota</taxon>
        <taxon>Alphaproteobacteria</taxon>
        <taxon>Hyphomicrobiales</taxon>
        <taxon>Alsobacteraceae</taxon>
        <taxon>Alsobacter</taxon>
    </lineage>
</organism>
<dbReference type="EMBL" id="PVZS01000020">
    <property type="protein sequence ID" value="PSC03813.1"/>
    <property type="molecule type" value="Genomic_DNA"/>
</dbReference>
<evidence type="ECO:0000256" key="1">
    <source>
        <dbReference type="SAM" id="MobiDB-lite"/>
    </source>
</evidence>
<evidence type="ECO:0000313" key="3">
    <source>
        <dbReference type="Proteomes" id="UP000239772"/>
    </source>
</evidence>
<dbReference type="Proteomes" id="UP000239772">
    <property type="component" value="Unassembled WGS sequence"/>
</dbReference>
<feature type="region of interest" description="Disordered" evidence="1">
    <location>
        <begin position="49"/>
        <end position="70"/>
    </location>
</feature>
<comment type="caution">
    <text evidence="2">The sequence shown here is derived from an EMBL/GenBank/DDBJ whole genome shotgun (WGS) entry which is preliminary data.</text>
</comment>
<sequence>MVGVFLSRAREQGWTSTTIAAFSPTRVAAGFAMGRDPHPIPLRERWAGREGPEEGPAACPLGLALGQSVR</sequence>
<keyword evidence="3" id="KW-1185">Reference proteome</keyword>
<gene>
    <name evidence="2" type="ORF">SLNSH_17030</name>
</gene>
<name>A0A2T1HQ92_9HYPH</name>
<proteinExistence type="predicted"/>
<reference evidence="3" key="1">
    <citation type="submission" date="2018-03" db="EMBL/GenBank/DDBJ databases">
        <authorList>
            <person name="Sun L."/>
            <person name="Liu H."/>
            <person name="Chen W."/>
            <person name="Huang K."/>
            <person name="Liu W."/>
            <person name="Gao X."/>
        </authorList>
    </citation>
    <scope>NUCLEOTIDE SEQUENCE [LARGE SCALE GENOMIC DNA]</scope>
    <source>
        <strain evidence="3">SH9</strain>
    </source>
</reference>
<evidence type="ECO:0000313" key="2">
    <source>
        <dbReference type="EMBL" id="PSC03813.1"/>
    </source>
</evidence>
<accession>A0A2T1HQ92</accession>